<accession>A0A5N6KAM7</accession>
<keyword evidence="2" id="KW-1185">Reference proteome</keyword>
<dbReference type="Proteomes" id="UP000326757">
    <property type="component" value="Unassembled WGS sequence"/>
</dbReference>
<gene>
    <name evidence="1" type="ORF">EYC80_000407</name>
</gene>
<reference evidence="1 2" key="1">
    <citation type="submission" date="2019-06" db="EMBL/GenBank/DDBJ databases">
        <title>Genome Sequence of the Brown Rot Fungal Pathogen Monilinia laxa.</title>
        <authorList>
            <person name="De Miccolis Angelini R.M."/>
            <person name="Landi L."/>
            <person name="Abate D."/>
            <person name="Pollastro S."/>
            <person name="Romanazzi G."/>
            <person name="Faretra F."/>
        </authorList>
    </citation>
    <scope>NUCLEOTIDE SEQUENCE [LARGE SCALE GENOMIC DNA]</scope>
    <source>
        <strain evidence="1 2">Mlax316</strain>
    </source>
</reference>
<proteinExistence type="predicted"/>
<name>A0A5N6KAM7_MONLA</name>
<evidence type="ECO:0000313" key="2">
    <source>
        <dbReference type="Proteomes" id="UP000326757"/>
    </source>
</evidence>
<dbReference type="AlphaFoldDB" id="A0A5N6KAM7"/>
<protein>
    <submittedName>
        <fullName evidence="1">Uncharacterized protein</fullName>
    </submittedName>
</protein>
<comment type="caution">
    <text evidence="1">The sequence shown here is derived from an EMBL/GenBank/DDBJ whole genome shotgun (WGS) entry which is preliminary data.</text>
</comment>
<organism evidence="1 2">
    <name type="scientific">Monilinia laxa</name>
    <name type="common">Brown rot fungus</name>
    <name type="synonym">Sclerotinia laxa</name>
    <dbReference type="NCBI Taxonomy" id="61186"/>
    <lineage>
        <taxon>Eukaryota</taxon>
        <taxon>Fungi</taxon>
        <taxon>Dikarya</taxon>
        <taxon>Ascomycota</taxon>
        <taxon>Pezizomycotina</taxon>
        <taxon>Leotiomycetes</taxon>
        <taxon>Helotiales</taxon>
        <taxon>Sclerotiniaceae</taxon>
        <taxon>Monilinia</taxon>
    </lineage>
</organism>
<dbReference type="EMBL" id="VIGI01000005">
    <property type="protein sequence ID" value="KAB8300181.1"/>
    <property type="molecule type" value="Genomic_DNA"/>
</dbReference>
<evidence type="ECO:0000313" key="1">
    <source>
        <dbReference type="EMBL" id="KAB8300181.1"/>
    </source>
</evidence>
<sequence>MGNMALGSRRKDLFICFEVHLVKATQAPDGVGDCFWGRTVTAGFDVEGETFEPRASPELALCVNWGETVSDISKSDMFKRIVYFV</sequence>